<name>A0A8H7Y6S2_PSICU</name>
<reference evidence="2" key="1">
    <citation type="submission" date="2021-02" db="EMBL/GenBank/DDBJ databases">
        <title>Psilocybe cubensis genome.</title>
        <authorList>
            <person name="Mckernan K.J."/>
            <person name="Crawford S."/>
            <person name="Trippe A."/>
            <person name="Kane L.T."/>
            <person name="Mclaughlin S."/>
        </authorList>
    </citation>
    <scope>NUCLEOTIDE SEQUENCE [LARGE SCALE GENOMIC DNA]</scope>
    <source>
        <strain evidence="2">MGC-MH-2018</strain>
    </source>
</reference>
<evidence type="ECO:0000313" key="2">
    <source>
        <dbReference type="EMBL" id="KAG5174880.1"/>
    </source>
</evidence>
<feature type="region of interest" description="Disordered" evidence="1">
    <location>
        <begin position="28"/>
        <end position="74"/>
    </location>
</feature>
<proteinExistence type="predicted"/>
<organism evidence="2">
    <name type="scientific">Psilocybe cubensis</name>
    <name type="common">Psychedelic mushroom</name>
    <name type="synonym">Stropharia cubensis</name>
    <dbReference type="NCBI Taxonomy" id="181762"/>
    <lineage>
        <taxon>Eukaryota</taxon>
        <taxon>Fungi</taxon>
        <taxon>Dikarya</taxon>
        <taxon>Basidiomycota</taxon>
        <taxon>Agaricomycotina</taxon>
        <taxon>Agaricomycetes</taxon>
        <taxon>Agaricomycetidae</taxon>
        <taxon>Agaricales</taxon>
        <taxon>Agaricineae</taxon>
        <taxon>Strophariaceae</taxon>
        <taxon>Psilocybe</taxon>
    </lineage>
</organism>
<feature type="compositionally biased region" description="Low complexity" evidence="1">
    <location>
        <begin position="370"/>
        <end position="380"/>
    </location>
</feature>
<comment type="caution">
    <text evidence="2">The sequence shown here is derived from an EMBL/GenBank/DDBJ whole genome shotgun (WGS) entry which is preliminary data.</text>
</comment>
<feature type="compositionally biased region" description="Basic residues" evidence="1">
    <location>
        <begin position="99"/>
        <end position="111"/>
    </location>
</feature>
<feature type="region of interest" description="Disordered" evidence="1">
    <location>
        <begin position="328"/>
        <end position="403"/>
    </location>
</feature>
<accession>A0A8H7Y6S2</accession>
<evidence type="ECO:0000256" key="1">
    <source>
        <dbReference type="SAM" id="MobiDB-lite"/>
    </source>
</evidence>
<dbReference type="OrthoDB" id="2976199at2759"/>
<feature type="compositionally biased region" description="Acidic residues" evidence="1">
    <location>
        <begin position="331"/>
        <end position="341"/>
    </location>
</feature>
<dbReference type="EMBL" id="JAFIQS010000001">
    <property type="protein sequence ID" value="KAG5174880.1"/>
    <property type="molecule type" value="Genomic_DNA"/>
</dbReference>
<dbReference type="AlphaFoldDB" id="A0A8H7Y6S2"/>
<feature type="compositionally biased region" description="Basic residues" evidence="1">
    <location>
        <begin position="385"/>
        <end position="403"/>
    </location>
</feature>
<feature type="region of interest" description="Disordered" evidence="1">
    <location>
        <begin position="194"/>
        <end position="264"/>
    </location>
</feature>
<sequence>MTEYDYSPDAVERYLDKQAGIARWVDNNRKCEPANPFEPIPGEHAPSETYFQSSTPPQFPQAQHHHYPSQQPSYQVQQPYPVYYATAQGVISPTYGGPSKRHHRKHHHTGSHHPSGSKSLRPSPHTASAALPLAPVGLTYAPTPQRSVSTPPNMPVQSYFGYQPVQQQMVYPASSTSMVSPPATMQMHSQVQGFPFPPQQLVTSPPALAPAISHSTSYSSKPSSSSHTRRSRSHSRDRYTRSRAPHGTSNQYPTSPPISYGMQTMGPYGPQQFVTSPTHQPMVVPIHGGRSGYIVVPAGQSAVITGAGAQPSYYTPKDYSYNSGTYRYPDSDSESDSDSEMGDGFVHVHGHGPGPHSGTGYDQEHGHGPGSFFGSFKKLGTSLIGHKKSSSTISKRRRRRDSH</sequence>
<feature type="compositionally biased region" description="Low complexity" evidence="1">
    <location>
        <begin position="213"/>
        <end position="226"/>
    </location>
</feature>
<feature type="region of interest" description="Disordered" evidence="1">
    <location>
        <begin position="93"/>
        <end position="128"/>
    </location>
</feature>
<protein>
    <submittedName>
        <fullName evidence="2">Uncharacterized protein</fullName>
    </submittedName>
</protein>
<gene>
    <name evidence="2" type="ORF">JR316_001549</name>
</gene>